<dbReference type="InterPro" id="IPR035965">
    <property type="entry name" value="PAS-like_dom_sf"/>
</dbReference>
<evidence type="ECO:0000256" key="1">
    <source>
        <dbReference type="ARBA" id="ARBA00000085"/>
    </source>
</evidence>
<comment type="function">
    <text evidence="9">Putative oxygen sensor; modulates the activity of FixJ, a transcriptional activator of nitrogen fixation fixK gene. FixL probably acts as a kinase that phosphorylates FixJ.</text>
</comment>
<protein>
    <recommendedName>
        <fullName evidence="10">Sensor protein FixL</fullName>
        <ecNumber evidence="2">2.7.13.3</ecNumber>
    </recommendedName>
</protein>
<dbReference type="InterPro" id="IPR013656">
    <property type="entry name" value="PAS_4"/>
</dbReference>
<dbReference type="PANTHER" id="PTHR24421:SF10">
    <property type="entry name" value="NITRATE_NITRITE SENSOR PROTEIN NARQ"/>
    <property type="match status" value="1"/>
</dbReference>
<reference evidence="15" key="1">
    <citation type="submission" date="2019-02" db="EMBL/GenBank/DDBJ databases">
        <title>Deep-cultivation of Planctomycetes and their phenomic and genomic characterization uncovers novel biology.</title>
        <authorList>
            <person name="Wiegand S."/>
            <person name="Jogler M."/>
            <person name="Boedeker C."/>
            <person name="Pinto D."/>
            <person name="Vollmers J."/>
            <person name="Rivas-Marin E."/>
            <person name="Kohn T."/>
            <person name="Peeters S.H."/>
            <person name="Heuer A."/>
            <person name="Rast P."/>
            <person name="Oberbeckmann S."/>
            <person name="Bunk B."/>
            <person name="Jeske O."/>
            <person name="Meyerdierks A."/>
            <person name="Storesund J.E."/>
            <person name="Kallscheuer N."/>
            <person name="Luecker S."/>
            <person name="Lage O.M."/>
            <person name="Pohl T."/>
            <person name="Merkel B.J."/>
            <person name="Hornburger P."/>
            <person name="Mueller R.-W."/>
            <person name="Bruemmer F."/>
            <person name="Labrenz M."/>
            <person name="Spormann A.M."/>
            <person name="Op den Camp H."/>
            <person name="Overmann J."/>
            <person name="Amann R."/>
            <person name="Jetten M.S.M."/>
            <person name="Mascher T."/>
            <person name="Medema M.H."/>
            <person name="Devos D.P."/>
            <person name="Kaster A.-K."/>
            <person name="Ovreas L."/>
            <person name="Rohde M."/>
            <person name="Galperin M.Y."/>
            <person name="Jogler C."/>
        </authorList>
    </citation>
    <scope>NUCLEOTIDE SEQUENCE [LARGE SCALE GENOMIC DNA]</scope>
    <source>
        <strain evidence="15">Pan97</strain>
    </source>
</reference>
<dbReference type="NCBIfam" id="TIGR00229">
    <property type="entry name" value="sensory_box"/>
    <property type="match status" value="2"/>
</dbReference>
<dbReference type="InterPro" id="IPR000014">
    <property type="entry name" value="PAS"/>
</dbReference>
<evidence type="ECO:0000256" key="5">
    <source>
        <dbReference type="ARBA" id="ARBA00022741"/>
    </source>
</evidence>
<dbReference type="GO" id="GO:0005524">
    <property type="term" value="F:ATP binding"/>
    <property type="evidence" value="ECO:0007669"/>
    <property type="project" value="UniProtKB-KW"/>
</dbReference>
<dbReference type="PROSITE" id="PS50113">
    <property type="entry name" value="PAC"/>
    <property type="match status" value="2"/>
</dbReference>
<keyword evidence="4 14" id="KW-0808">Transferase</keyword>
<evidence type="ECO:0000256" key="11">
    <source>
        <dbReference type="SAM" id="Coils"/>
    </source>
</evidence>
<keyword evidence="15" id="KW-1185">Reference proteome</keyword>
<dbReference type="CDD" id="cd00130">
    <property type="entry name" value="PAS"/>
    <property type="match status" value="2"/>
</dbReference>
<evidence type="ECO:0000313" key="15">
    <source>
        <dbReference type="Proteomes" id="UP000318626"/>
    </source>
</evidence>
<keyword evidence="8" id="KW-0902">Two-component regulatory system</keyword>
<dbReference type="SMART" id="SM00086">
    <property type="entry name" value="PAC"/>
    <property type="match status" value="2"/>
</dbReference>
<dbReference type="Pfam" id="PF00989">
    <property type="entry name" value="PAS"/>
    <property type="match status" value="1"/>
</dbReference>
<dbReference type="PROSITE" id="PS50112">
    <property type="entry name" value="PAS"/>
    <property type="match status" value="2"/>
</dbReference>
<dbReference type="CDD" id="cd16917">
    <property type="entry name" value="HATPase_UhpB-NarQ-NarX-like"/>
    <property type="match status" value="1"/>
</dbReference>
<feature type="domain" description="PAS" evidence="12">
    <location>
        <begin position="136"/>
        <end position="206"/>
    </location>
</feature>
<organism evidence="14 15">
    <name type="scientific">Bremerella volcania</name>
    <dbReference type="NCBI Taxonomy" id="2527984"/>
    <lineage>
        <taxon>Bacteria</taxon>
        <taxon>Pseudomonadati</taxon>
        <taxon>Planctomycetota</taxon>
        <taxon>Planctomycetia</taxon>
        <taxon>Pirellulales</taxon>
        <taxon>Pirellulaceae</taxon>
        <taxon>Bremerella</taxon>
    </lineage>
</organism>
<evidence type="ECO:0000256" key="4">
    <source>
        <dbReference type="ARBA" id="ARBA00022679"/>
    </source>
</evidence>
<dbReference type="EMBL" id="CP036289">
    <property type="protein sequence ID" value="QDU74629.1"/>
    <property type="molecule type" value="Genomic_DNA"/>
</dbReference>
<keyword evidence="11" id="KW-0175">Coiled coil</keyword>
<evidence type="ECO:0000256" key="6">
    <source>
        <dbReference type="ARBA" id="ARBA00022777"/>
    </source>
</evidence>
<dbReference type="InterPro" id="IPR001610">
    <property type="entry name" value="PAC"/>
</dbReference>
<dbReference type="Pfam" id="PF07730">
    <property type="entry name" value="HisKA_3"/>
    <property type="match status" value="1"/>
</dbReference>
<dbReference type="InterPro" id="IPR000700">
    <property type="entry name" value="PAS-assoc_C"/>
</dbReference>
<dbReference type="InterPro" id="IPR013767">
    <property type="entry name" value="PAS_fold"/>
</dbReference>
<dbReference type="SUPFAM" id="SSF55785">
    <property type="entry name" value="PYP-like sensor domain (PAS domain)"/>
    <property type="match status" value="2"/>
</dbReference>
<accession>A0A518C5Y0</accession>
<keyword evidence="3" id="KW-0597">Phosphoprotein</keyword>
<dbReference type="AlphaFoldDB" id="A0A518C5Y0"/>
<keyword evidence="6" id="KW-0418">Kinase</keyword>
<evidence type="ECO:0000256" key="2">
    <source>
        <dbReference type="ARBA" id="ARBA00012438"/>
    </source>
</evidence>
<evidence type="ECO:0000313" key="14">
    <source>
        <dbReference type="EMBL" id="QDU74629.1"/>
    </source>
</evidence>
<dbReference type="InterPro" id="IPR036890">
    <property type="entry name" value="HATPase_C_sf"/>
</dbReference>
<dbReference type="GO" id="GO:0006355">
    <property type="term" value="P:regulation of DNA-templated transcription"/>
    <property type="evidence" value="ECO:0007669"/>
    <property type="project" value="InterPro"/>
</dbReference>
<evidence type="ECO:0000256" key="10">
    <source>
        <dbReference type="ARBA" id="ARBA00070616"/>
    </source>
</evidence>
<dbReference type="Gene3D" id="1.20.5.1930">
    <property type="match status" value="1"/>
</dbReference>
<evidence type="ECO:0000256" key="3">
    <source>
        <dbReference type="ARBA" id="ARBA00022553"/>
    </source>
</evidence>
<dbReference type="SMART" id="SM00387">
    <property type="entry name" value="HATPase_c"/>
    <property type="match status" value="1"/>
</dbReference>
<dbReference type="EC" id="2.7.13.3" evidence="2"/>
<name>A0A518C5Y0_9BACT</name>
<dbReference type="PANTHER" id="PTHR24421">
    <property type="entry name" value="NITRATE/NITRITE SENSOR PROTEIN NARX-RELATED"/>
    <property type="match status" value="1"/>
</dbReference>
<feature type="domain" description="PAC" evidence="13">
    <location>
        <begin position="213"/>
        <end position="263"/>
    </location>
</feature>
<dbReference type="InterPro" id="IPR003594">
    <property type="entry name" value="HATPase_dom"/>
</dbReference>
<gene>
    <name evidence="14" type="primary">fixL_3</name>
    <name evidence="14" type="ORF">Pan97_16410</name>
</gene>
<dbReference type="GO" id="GO:0016020">
    <property type="term" value="C:membrane"/>
    <property type="evidence" value="ECO:0007669"/>
    <property type="project" value="InterPro"/>
</dbReference>
<dbReference type="SUPFAM" id="SSF55874">
    <property type="entry name" value="ATPase domain of HSP90 chaperone/DNA topoisomerase II/histidine kinase"/>
    <property type="match status" value="1"/>
</dbReference>
<evidence type="ECO:0000259" key="13">
    <source>
        <dbReference type="PROSITE" id="PS50113"/>
    </source>
</evidence>
<proteinExistence type="predicted"/>
<dbReference type="Gene3D" id="3.30.450.20">
    <property type="entry name" value="PAS domain"/>
    <property type="match status" value="2"/>
</dbReference>
<feature type="domain" description="PAS" evidence="12">
    <location>
        <begin position="1"/>
        <end position="62"/>
    </location>
</feature>
<keyword evidence="5" id="KW-0547">Nucleotide-binding</keyword>
<evidence type="ECO:0000256" key="8">
    <source>
        <dbReference type="ARBA" id="ARBA00023012"/>
    </source>
</evidence>
<comment type="catalytic activity">
    <reaction evidence="1">
        <text>ATP + protein L-histidine = ADP + protein N-phospho-L-histidine.</text>
        <dbReference type="EC" id="2.7.13.3"/>
    </reaction>
</comment>
<feature type="domain" description="PAC" evidence="13">
    <location>
        <begin position="65"/>
        <end position="117"/>
    </location>
</feature>
<sequence length="480" mass="52403">MDSTNTIFIKDLDGKIVDANAAVERQYGWKRDELLGQSLKMLLPDEEHEEFDNRMTRCLRGEEVHGEESTRLTKDGQRLTVLVTHTLLTDEAGKPNGVASISDDITELKRTQHELQTLNESLEQRIAERTEKLRENEERTRAIVNTATDAIITIGEDGIMSAVNPAAEKMFGYAADEIIGQNVNILMPSPYREGHDQYLANYLKTGEAKIIGIGREMAGRRKDGSTFPIDVNVSKHHDGTQWLFTGIIRDITERKALQKQILDIAAEEDRRIGQDLHDGIGQELTGLGYVAQALADTVAKTEGRLLEEAGLVELRETAPKLADGIGQALSHVQTVSRGLVPVKLGPHGLRDALQGLAAQTDALPGMTCALKCEEPPELEDAATATHLYRIAQEAVSNALKHGHPEHILIALEATSEKLTMQIADDGAGFDPSAVPATGMGLKTMRYRAGLIGATFDIQPAERGGTLITCTVYQGGVTYSE</sequence>
<evidence type="ECO:0000259" key="12">
    <source>
        <dbReference type="PROSITE" id="PS50112"/>
    </source>
</evidence>
<dbReference type="InterPro" id="IPR050482">
    <property type="entry name" value="Sensor_HK_TwoCompSys"/>
</dbReference>
<dbReference type="KEGG" id="bvo:Pan97_16410"/>
<evidence type="ECO:0000256" key="7">
    <source>
        <dbReference type="ARBA" id="ARBA00022840"/>
    </source>
</evidence>
<dbReference type="Proteomes" id="UP000318626">
    <property type="component" value="Chromosome"/>
</dbReference>
<feature type="coiled-coil region" evidence="11">
    <location>
        <begin position="105"/>
        <end position="139"/>
    </location>
</feature>
<evidence type="ECO:0000256" key="9">
    <source>
        <dbReference type="ARBA" id="ARBA00059827"/>
    </source>
</evidence>
<dbReference type="GO" id="GO:0000155">
    <property type="term" value="F:phosphorelay sensor kinase activity"/>
    <property type="evidence" value="ECO:0007669"/>
    <property type="project" value="InterPro"/>
</dbReference>
<dbReference type="FunFam" id="3.30.450.20:FF:000060">
    <property type="entry name" value="Sensor protein FixL"/>
    <property type="match status" value="1"/>
</dbReference>
<dbReference type="GO" id="GO:0046983">
    <property type="term" value="F:protein dimerization activity"/>
    <property type="evidence" value="ECO:0007669"/>
    <property type="project" value="InterPro"/>
</dbReference>
<dbReference type="Pfam" id="PF08448">
    <property type="entry name" value="PAS_4"/>
    <property type="match status" value="1"/>
</dbReference>
<dbReference type="Gene3D" id="3.30.565.10">
    <property type="entry name" value="Histidine kinase-like ATPase, C-terminal domain"/>
    <property type="match status" value="1"/>
</dbReference>
<dbReference type="SMART" id="SM00091">
    <property type="entry name" value="PAS"/>
    <property type="match status" value="2"/>
</dbReference>
<keyword evidence="7" id="KW-0067">ATP-binding</keyword>
<dbReference type="InterPro" id="IPR011712">
    <property type="entry name" value="Sig_transdc_His_kin_sub3_dim/P"/>
</dbReference>
<dbReference type="Pfam" id="PF02518">
    <property type="entry name" value="HATPase_c"/>
    <property type="match status" value="1"/>
</dbReference>